<name>Q6ZF44_ORYSJ</name>
<dbReference type="Pfam" id="PF05754">
    <property type="entry name" value="DUF834"/>
    <property type="match status" value="1"/>
</dbReference>
<evidence type="ECO:0000259" key="1">
    <source>
        <dbReference type="Pfam" id="PF05754"/>
    </source>
</evidence>
<evidence type="ECO:0000313" key="3">
    <source>
        <dbReference type="Proteomes" id="UP000000763"/>
    </source>
</evidence>
<dbReference type="InterPro" id="IPR008552">
    <property type="entry name" value="DUF834"/>
</dbReference>
<protein>
    <recommendedName>
        <fullName evidence="1">DUF834 domain-containing protein</fullName>
    </recommendedName>
</protein>
<gene>
    <name evidence="2" type="primary">P0406F06.29</name>
</gene>
<dbReference type="AlphaFoldDB" id="Q6ZF44"/>
<accession>Q6ZF44</accession>
<reference evidence="3" key="2">
    <citation type="journal article" date="2008" name="Nucleic Acids Res.">
        <title>The rice annotation project database (RAP-DB): 2008 update.</title>
        <authorList>
            <consortium name="The rice annotation project (RAP)"/>
        </authorList>
    </citation>
    <scope>GENOME REANNOTATION</scope>
    <source>
        <strain evidence="3">cv. Nipponbare</strain>
    </source>
</reference>
<sequence>MATGDSLAVDWGRGAADRLVLAAAKPAAVVAGRLEAVKDGGFGLHCGNGAAGVEGENGVDAGVRTAAAVPERATAQCGVDGSGGAALLEFAGERRLESRRGGRLATDLKGERGAGDVDARGGAATWAARAAMAVAGPGWRLGMTGGAHGSHLSA</sequence>
<proteinExistence type="predicted"/>
<feature type="domain" description="DUF834" evidence="1">
    <location>
        <begin position="47"/>
        <end position="84"/>
    </location>
</feature>
<organism evidence="2 3">
    <name type="scientific">Oryza sativa subsp. japonica</name>
    <name type="common">Rice</name>
    <dbReference type="NCBI Taxonomy" id="39947"/>
    <lineage>
        <taxon>Eukaryota</taxon>
        <taxon>Viridiplantae</taxon>
        <taxon>Streptophyta</taxon>
        <taxon>Embryophyta</taxon>
        <taxon>Tracheophyta</taxon>
        <taxon>Spermatophyta</taxon>
        <taxon>Magnoliopsida</taxon>
        <taxon>Liliopsida</taxon>
        <taxon>Poales</taxon>
        <taxon>Poaceae</taxon>
        <taxon>BOP clade</taxon>
        <taxon>Oryzoideae</taxon>
        <taxon>Oryzeae</taxon>
        <taxon>Oryzinae</taxon>
        <taxon>Oryza</taxon>
        <taxon>Oryza sativa</taxon>
    </lineage>
</organism>
<dbReference type="Proteomes" id="UP000000763">
    <property type="component" value="Chromosome 7"/>
</dbReference>
<dbReference type="EMBL" id="AP004270">
    <property type="protein sequence ID" value="BAC83390.1"/>
    <property type="molecule type" value="Genomic_DNA"/>
</dbReference>
<evidence type="ECO:0000313" key="2">
    <source>
        <dbReference type="EMBL" id="BAC83390.1"/>
    </source>
</evidence>
<reference evidence="3" key="1">
    <citation type="journal article" date="2005" name="Nature">
        <title>The map-based sequence of the rice genome.</title>
        <authorList>
            <consortium name="International rice genome sequencing project (IRGSP)"/>
            <person name="Matsumoto T."/>
            <person name="Wu J."/>
            <person name="Kanamori H."/>
            <person name="Katayose Y."/>
            <person name="Fujisawa M."/>
            <person name="Namiki N."/>
            <person name="Mizuno H."/>
            <person name="Yamamoto K."/>
            <person name="Antonio B.A."/>
            <person name="Baba T."/>
            <person name="Sakata K."/>
            <person name="Nagamura Y."/>
            <person name="Aoki H."/>
            <person name="Arikawa K."/>
            <person name="Arita K."/>
            <person name="Bito T."/>
            <person name="Chiden Y."/>
            <person name="Fujitsuka N."/>
            <person name="Fukunaka R."/>
            <person name="Hamada M."/>
            <person name="Harada C."/>
            <person name="Hayashi A."/>
            <person name="Hijishita S."/>
            <person name="Honda M."/>
            <person name="Hosokawa S."/>
            <person name="Ichikawa Y."/>
            <person name="Idonuma A."/>
            <person name="Iijima M."/>
            <person name="Ikeda M."/>
            <person name="Ikeno M."/>
            <person name="Ito K."/>
            <person name="Ito S."/>
            <person name="Ito T."/>
            <person name="Ito Y."/>
            <person name="Ito Y."/>
            <person name="Iwabuchi A."/>
            <person name="Kamiya K."/>
            <person name="Karasawa W."/>
            <person name="Kurita K."/>
            <person name="Katagiri S."/>
            <person name="Kikuta A."/>
            <person name="Kobayashi H."/>
            <person name="Kobayashi N."/>
            <person name="Machita K."/>
            <person name="Maehara T."/>
            <person name="Masukawa M."/>
            <person name="Mizubayashi T."/>
            <person name="Mukai Y."/>
            <person name="Nagasaki H."/>
            <person name="Nagata Y."/>
            <person name="Naito S."/>
            <person name="Nakashima M."/>
            <person name="Nakama Y."/>
            <person name="Nakamichi Y."/>
            <person name="Nakamura M."/>
            <person name="Meguro A."/>
            <person name="Negishi M."/>
            <person name="Ohta I."/>
            <person name="Ohta T."/>
            <person name="Okamoto M."/>
            <person name="Ono N."/>
            <person name="Saji S."/>
            <person name="Sakaguchi M."/>
            <person name="Sakai K."/>
            <person name="Shibata M."/>
            <person name="Shimokawa T."/>
            <person name="Song J."/>
            <person name="Takazaki Y."/>
            <person name="Terasawa K."/>
            <person name="Tsugane M."/>
            <person name="Tsuji K."/>
            <person name="Ueda S."/>
            <person name="Waki K."/>
            <person name="Yamagata H."/>
            <person name="Yamamoto M."/>
            <person name="Yamamoto S."/>
            <person name="Yamane H."/>
            <person name="Yoshiki S."/>
            <person name="Yoshihara R."/>
            <person name="Yukawa K."/>
            <person name="Zhong H."/>
            <person name="Yano M."/>
            <person name="Yuan Q."/>
            <person name="Ouyang S."/>
            <person name="Liu J."/>
            <person name="Jones K.M."/>
            <person name="Gansberger K."/>
            <person name="Moffat K."/>
            <person name="Hill J."/>
            <person name="Bera J."/>
            <person name="Fadrosh D."/>
            <person name="Jin S."/>
            <person name="Johri S."/>
            <person name="Kim M."/>
            <person name="Overton L."/>
            <person name="Reardon M."/>
            <person name="Tsitrin T."/>
            <person name="Vuong H."/>
            <person name="Weaver B."/>
            <person name="Ciecko A."/>
            <person name="Tallon L."/>
            <person name="Jackson J."/>
            <person name="Pai G."/>
            <person name="Aken S.V."/>
            <person name="Utterback T."/>
            <person name="Reidmuller S."/>
            <person name="Feldblyum T."/>
            <person name="Hsiao J."/>
            <person name="Zismann V."/>
            <person name="Iobst S."/>
            <person name="de Vazeille A.R."/>
            <person name="Buell C.R."/>
            <person name="Ying K."/>
            <person name="Li Y."/>
            <person name="Lu T."/>
            <person name="Huang Y."/>
            <person name="Zhao Q."/>
            <person name="Feng Q."/>
            <person name="Zhang L."/>
            <person name="Zhu J."/>
            <person name="Weng Q."/>
            <person name="Mu J."/>
            <person name="Lu Y."/>
            <person name="Fan D."/>
            <person name="Liu Y."/>
            <person name="Guan J."/>
            <person name="Zhang Y."/>
            <person name="Yu S."/>
            <person name="Liu X."/>
            <person name="Zhang Y."/>
            <person name="Hong G."/>
            <person name="Han B."/>
            <person name="Choisne N."/>
            <person name="Demange N."/>
            <person name="Orjeda G."/>
            <person name="Samain S."/>
            <person name="Cattolico L."/>
            <person name="Pelletier E."/>
            <person name="Couloux A."/>
            <person name="Segurens B."/>
            <person name="Wincker P."/>
            <person name="D'Hont A."/>
            <person name="Scarpelli C."/>
            <person name="Weissenbach J."/>
            <person name="Salanoubat M."/>
            <person name="Quetier F."/>
            <person name="Yu Y."/>
            <person name="Kim H.R."/>
            <person name="Rambo T."/>
            <person name="Currie J."/>
            <person name="Collura K."/>
            <person name="Luo M."/>
            <person name="Yang T."/>
            <person name="Ammiraju J.S.S."/>
            <person name="Engler F."/>
            <person name="Soderlund C."/>
            <person name="Wing R.A."/>
            <person name="Palmer L.E."/>
            <person name="de la Bastide M."/>
            <person name="Spiegel L."/>
            <person name="Nascimento L."/>
            <person name="Zutavern T."/>
            <person name="O'Shaughnessy A."/>
            <person name="Dike S."/>
            <person name="Dedhia N."/>
            <person name="Preston R."/>
            <person name="Balija V."/>
            <person name="McCombie W.R."/>
            <person name="Chow T."/>
            <person name="Chen H."/>
            <person name="Chung M."/>
            <person name="Chen C."/>
            <person name="Shaw J."/>
            <person name="Wu H."/>
            <person name="Hsiao K."/>
            <person name="Chao Y."/>
            <person name="Chu M."/>
            <person name="Cheng C."/>
            <person name="Hour A."/>
            <person name="Lee P."/>
            <person name="Lin S."/>
            <person name="Lin Y."/>
            <person name="Liou J."/>
            <person name="Liu S."/>
            <person name="Hsing Y."/>
            <person name="Raghuvanshi S."/>
            <person name="Mohanty A."/>
            <person name="Bharti A.K."/>
            <person name="Gaur A."/>
            <person name="Gupta V."/>
            <person name="Kumar D."/>
            <person name="Ravi V."/>
            <person name="Vij S."/>
            <person name="Kapur A."/>
            <person name="Khurana P."/>
            <person name="Khurana P."/>
            <person name="Khurana J.P."/>
            <person name="Tyagi A.K."/>
            <person name="Gaikwad K."/>
            <person name="Singh A."/>
            <person name="Dalal V."/>
            <person name="Srivastava S."/>
            <person name="Dixit A."/>
            <person name="Pal A.K."/>
            <person name="Ghazi I.A."/>
            <person name="Yadav M."/>
            <person name="Pandit A."/>
            <person name="Bhargava A."/>
            <person name="Sureshbabu K."/>
            <person name="Batra K."/>
            <person name="Sharma T.R."/>
            <person name="Mohapatra T."/>
            <person name="Singh N.K."/>
            <person name="Messing J."/>
            <person name="Nelson A.B."/>
            <person name="Fuks G."/>
            <person name="Kavchok S."/>
            <person name="Keizer G."/>
            <person name="Linton E."/>
            <person name="Llaca V."/>
            <person name="Song R."/>
            <person name="Tanyolac B."/>
            <person name="Young S."/>
            <person name="Ho-Il K."/>
            <person name="Hahn J.H."/>
            <person name="Sangsakoo G."/>
            <person name="Vanavichit A."/>
            <person name="de Mattos Luiz.A.T."/>
            <person name="Zimmer P.D."/>
            <person name="Malone G."/>
            <person name="Dellagostin O."/>
            <person name="de Oliveira A.C."/>
            <person name="Bevan M."/>
            <person name="Bancroft I."/>
            <person name="Minx P."/>
            <person name="Cordum H."/>
            <person name="Wilson R."/>
            <person name="Cheng Z."/>
            <person name="Jin W."/>
            <person name="Jiang J."/>
            <person name="Leong S.A."/>
            <person name="Iwama H."/>
            <person name="Gojobori T."/>
            <person name="Itoh T."/>
            <person name="Niimura Y."/>
            <person name="Fujii Y."/>
            <person name="Habara T."/>
            <person name="Sakai H."/>
            <person name="Sato Y."/>
            <person name="Wilson G."/>
            <person name="Kumar K."/>
            <person name="McCouch S."/>
            <person name="Juretic N."/>
            <person name="Hoen D."/>
            <person name="Wright S."/>
            <person name="Bruskiewich R."/>
            <person name="Bureau T."/>
            <person name="Miyao A."/>
            <person name="Hirochika H."/>
            <person name="Nishikawa T."/>
            <person name="Kadowaki K."/>
            <person name="Sugiura M."/>
            <person name="Burr B."/>
            <person name="Sasaki T."/>
        </authorList>
    </citation>
    <scope>NUCLEOTIDE SEQUENCE [LARGE SCALE GENOMIC DNA]</scope>
    <source>
        <strain evidence="3">cv. Nipponbare</strain>
    </source>
</reference>